<comment type="similarity">
    <text evidence="1">Belongs to the hemerythrin family.</text>
</comment>
<dbReference type="KEGG" id="dfd:Desfe_0926"/>
<dbReference type="InterPro" id="IPR035938">
    <property type="entry name" value="Hemerythrin-like_sf"/>
</dbReference>
<evidence type="ECO:0000256" key="2">
    <source>
        <dbReference type="ARBA" id="ARBA00022723"/>
    </source>
</evidence>
<dbReference type="HOGENOM" id="CLU_1088212_0_0_2"/>
<dbReference type="OrthoDB" id="383249at2157"/>
<keyword evidence="6" id="KW-1185">Reference proteome</keyword>
<proteinExistence type="inferred from homology"/>
<dbReference type="eggNOG" id="arCOG06577">
    <property type="taxonomic scope" value="Archaea"/>
</dbReference>
<organism evidence="5 6">
    <name type="scientific">Desulfurococcus amylolyticus DSM 16532</name>
    <dbReference type="NCBI Taxonomy" id="768672"/>
    <lineage>
        <taxon>Archaea</taxon>
        <taxon>Thermoproteota</taxon>
        <taxon>Thermoprotei</taxon>
        <taxon>Desulfurococcales</taxon>
        <taxon>Desulfurococcaceae</taxon>
        <taxon>Desulfurococcus</taxon>
    </lineage>
</organism>
<dbReference type="GeneID" id="13061302"/>
<sequence length="255" mass="29628">MKSIVIREDIENLQKLIPLSKLLDILEVEIIESIMLEGGGKILLEVVGRYASENEYYMAHIINQEGTSCMLLMSGNTILNGECRRPDGGEIPVNPELIKGLLYSSNVRKLDMYRVKSPFVMWSEKYNLGVKPLDIAHRNMFEKFNTVIKYILNGELGKIQEAFREVYNAVITHFELEEKLQDECKYDKRKRESHVKRHLEFKMLMDKLASTSDASQFVKLLRDLYTYIASYLDYMLKDDMELAEHLKKCLEKAGE</sequence>
<reference evidence="5 6" key="1">
    <citation type="journal article" date="2012" name="J. Bacteriol.">
        <title>Complete Genome Sequence of Desulfurococcus fermentans, a Hyperthermophilic Cellulolytic Crenarchaeon Isolated from a Freshwater Hot Spring in Kamchatka, Russia.</title>
        <authorList>
            <person name="Susanti D."/>
            <person name="Johnson E.F."/>
            <person name="Rodriguez J.R."/>
            <person name="Anderson I."/>
            <person name="Perevalova A.A."/>
            <person name="Kyrpides N."/>
            <person name="Lucas S."/>
            <person name="Han J."/>
            <person name="Lapidus A."/>
            <person name="Cheng J.F."/>
            <person name="Goodwin L."/>
            <person name="Pitluck S."/>
            <person name="Mavrommatis K."/>
            <person name="Peters L."/>
            <person name="Land M.L."/>
            <person name="Hauser L."/>
            <person name="Gopalan V."/>
            <person name="Chan P.P."/>
            <person name="Lowe T.M."/>
            <person name="Atomi H."/>
            <person name="Bonch-Osmolovskaya E.A."/>
            <person name="Woyke T."/>
            <person name="Mukhopadhyay B."/>
        </authorList>
    </citation>
    <scope>NUCLEOTIDE SEQUENCE [LARGE SCALE GENOMIC DNA]</scope>
    <source>
        <strain evidence="5 6">DSM 16532</strain>
    </source>
</reference>
<keyword evidence="2" id="KW-0479">Metal-binding</keyword>
<gene>
    <name evidence="5" type="ORF">Desfe_0926</name>
</gene>
<evidence type="ECO:0000256" key="1">
    <source>
        <dbReference type="ARBA" id="ARBA00010587"/>
    </source>
</evidence>
<name>I3XS90_DESAM</name>
<dbReference type="InterPro" id="IPR012312">
    <property type="entry name" value="Hemerythrin-like"/>
</dbReference>
<keyword evidence="3" id="KW-0408">Iron</keyword>
<evidence type="ECO:0000259" key="4">
    <source>
        <dbReference type="Pfam" id="PF01814"/>
    </source>
</evidence>
<dbReference type="Gene3D" id="1.20.120.50">
    <property type="entry name" value="Hemerythrin-like"/>
    <property type="match status" value="1"/>
</dbReference>
<dbReference type="RefSeq" id="WP_014767714.1">
    <property type="nucleotide sequence ID" value="NC_018001.1"/>
</dbReference>
<accession>I3XS90</accession>
<protein>
    <submittedName>
        <fullName evidence="5">Hemerythrin-like metal-binding protein</fullName>
    </submittedName>
</protein>
<dbReference type="EMBL" id="CP003321">
    <property type="protein sequence ID" value="AFL66814.1"/>
    <property type="molecule type" value="Genomic_DNA"/>
</dbReference>
<dbReference type="SUPFAM" id="SSF47188">
    <property type="entry name" value="Hemerythrin-like"/>
    <property type="match status" value="1"/>
</dbReference>
<dbReference type="Proteomes" id="UP000006175">
    <property type="component" value="Chromosome"/>
</dbReference>
<evidence type="ECO:0000313" key="6">
    <source>
        <dbReference type="Proteomes" id="UP000006175"/>
    </source>
</evidence>
<dbReference type="InterPro" id="IPR012827">
    <property type="entry name" value="Hemerythrin_metal-bd"/>
</dbReference>
<dbReference type="NCBIfam" id="TIGR02481">
    <property type="entry name" value="hemeryth_dom"/>
    <property type="match status" value="1"/>
</dbReference>
<dbReference type="AlphaFoldDB" id="I3XS90"/>
<feature type="domain" description="Hemerythrin-like" evidence="4">
    <location>
        <begin position="130"/>
        <end position="243"/>
    </location>
</feature>
<dbReference type="GO" id="GO:0046872">
    <property type="term" value="F:metal ion binding"/>
    <property type="evidence" value="ECO:0007669"/>
    <property type="project" value="UniProtKB-KW"/>
</dbReference>
<dbReference type="Pfam" id="PF01814">
    <property type="entry name" value="Hemerythrin"/>
    <property type="match status" value="1"/>
</dbReference>
<evidence type="ECO:0000313" key="5">
    <source>
        <dbReference type="EMBL" id="AFL66814.1"/>
    </source>
</evidence>
<evidence type="ECO:0000256" key="3">
    <source>
        <dbReference type="ARBA" id="ARBA00023004"/>
    </source>
</evidence>
<dbReference type="CDD" id="cd12107">
    <property type="entry name" value="Hemerythrin"/>
    <property type="match status" value="1"/>
</dbReference>